<evidence type="ECO:0000256" key="4">
    <source>
        <dbReference type="ARBA" id="ARBA00022695"/>
    </source>
</evidence>
<evidence type="ECO:0000259" key="14">
    <source>
        <dbReference type="PROSITE" id="PS50878"/>
    </source>
</evidence>
<dbReference type="GO" id="GO:0015074">
    <property type="term" value="P:DNA integration"/>
    <property type="evidence" value="ECO:0007669"/>
    <property type="project" value="UniProtKB-KW"/>
</dbReference>
<organism evidence="16 17">
    <name type="scientific">Caligus rogercresseyi</name>
    <name type="common">Sea louse</name>
    <dbReference type="NCBI Taxonomy" id="217165"/>
    <lineage>
        <taxon>Eukaryota</taxon>
        <taxon>Metazoa</taxon>
        <taxon>Ecdysozoa</taxon>
        <taxon>Arthropoda</taxon>
        <taxon>Crustacea</taxon>
        <taxon>Multicrustacea</taxon>
        <taxon>Hexanauplia</taxon>
        <taxon>Copepoda</taxon>
        <taxon>Siphonostomatoida</taxon>
        <taxon>Caligidae</taxon>
        <taxon>Caligus</taxon>
    </lineage>
</organism>
<dbReference type="Proteomes" id="UP000595437">
    <property type="component" value="Chromosome 9"/>
</dbReference>
<dbReference type="CDD" id="cd09274">
    <property type="entry name" value="RNase_HI_RT_Ty3"/>
    <property type="match status" value="1"/>
</dbReference>
<dbReference type="GO" id="GO:0003964">
    <property type="term" value="F:RNA-directed DNA polymerase activity"/>
    <property type="evidence" value="ECO:0007669"/>
    <property type="project" value="UniProtKB-KW"/>
</dbReference>
<keyword evidence="10" id="KW-0229">DNA integration</keyword>
<feature type="domain" description="Integrase catalytic" evidence="15">
    <location>
        <begin position="925"/>
        <end position="1089"/>
    </location>
</feature>
<keyword evidence="6" id="KW-0255">Endonuclease</keyword>
<dbReference type="InterPro" id="IPR043128">
    <property type="entry name" value="Rev_trsase/Diguanyl_cyclase"/>
</dbReference>
<evidence type="ECO:0000256" key="10">
    <source>
        <dbReference type="ARBA" id="ARBA00022908"/>
    </source>
</evidence>
<dbReference type="Gene3D" id="3.30.70.270">
    <property type="match status" value="2"/>
</dbReference>
<dbReference type="PANTHER" id="PTHR37984:SF5">
    <property type="entry name" value="PROTEIN NYNRIN-LIKE"/>
    <property type="match status" value="1"/>
</dbReference>
<keyword evidence="4" id="KW-0548">Nucleotidyltransferase</keyword>
<keyword evidence="11" id="KW-0695">RNA-directed DNA polymerase</keyword>
<evidence type="ECO:0000313" key="16">
    <source>
        <dbReference type="EMBL" id="QQP40505.1"/>
    </source>
</evidence>
<dbReference type="InterPro" id="IPR041588">
    <property type="entry name" value="Integrase_H2C2"/>
</dbReference>
<protein>
    <recommendedName>
        <fullName evidence="1">RNA-directed DNA polymerase</fullName>
        <ecNumber evidence="1">2.7.7.49</ecNumber>
    </recommendedName>
</protein>
<dbReference type="PROSITE" id="PS50878">
    <property type="entry name" value="RT_POL"/>
    <property type="match status" value="1"/>
</dbReference>
<dbReference type="GO" id="GO:0003723">
    <property type="term" value="F:RNA binding"/>
    <property type="evidence" value="ECO:0007669"/>
    <property type="project" value="UniProtKB-KW"/>
</dbReference>
<dbReference type="Gene3D" id="1.10.340.70">
    <property type="match status" value="1"/>
</dbReference>
<dbReference type="InterPro" id="IPR001584">
    <property type="entry name" value="Integrase_cat-core"/>
</dbReference>
<dbReference type="Gene3D" id="2.40.70.10">
    <property type="entry name" value="Acid Proteases"/>
    <property type="match status" value="1"/>
</dbReference>
<dbReference type="Pfam" id="PF00077">
    <property type="entry name" value="RVP"/>
    <property type="match status" value="1"/>
</dbReference>
<dbReference type="InterPro" id="IPR036397">
    <property type="entry name" value="RNaseH_sf"/>
</dbReference>
<dbReference type="InterPro" id="IPR050951">
    <property type="entry name" value="Retrovirus_Pol_polyprotein"/>
</dbReference>
<name>A0A7T8GZ29_CALRO</name>
<dbReference type="Gene3D" id="3.10.10.10">
    <property type="entry name" value="HIV Type 1 Reverse Transcriptase, subunit A, domain 1"/>
    <property type="match status" value="1"/>
</dbReference>
<evidence type="ECO:0000259" key="13">
    <source>
        <dbReference type="PROSITE" id="PS50175"/>
    </source>
</evidence>
<keyword evidence="2" id="KW-0645">Protease</keyword>
<evidence type="ECO:0000259" key="15">
    <source>
        <dbReference type="PROSITE" id="PS50994"/>
    </source>
</evidence>
<dbReference type="Pfam" id="PF00078">
    <property type="entry name" value="RVT_1"/>
    <property type="match status" value="1"/>
</dbReference>
<dbReference type="AlphaFoldDB" id="A0A7T8GZ29"/>
<evidence type="ECO:0000256" key="6">
    <source>
        <dbReference type="ARBA" id="ARBA00022759"/>
    </source>
</evidence>
<proteinExistence type="predicted"/>
<dbReference type="Pfam" id="PF17921">
    <property type="entry name" value="Integrase_H2C2"/>
    <property type="match status" value="1"/>
</dbReference>
<feature type="domain" description="Peptidase A2" evidence="13">
    <location>
        <begin position="254"/>
        <end position="327"/>
    </location>
</feature>
<keyword evidence="9" id="KW-0694">RNA-binding</keyword>
<dbReference type="CDD" id="cd01647">
    <property type="entry name" value="RT_LTR"/>
    <property type="match status" value="1"/>
</dbReference>
<dbReference type="Pfam" id="PF17919">
    <property type="entry name" value="RT_RNaseH_2"/>
    <property type="match status" value="1"/>
</dbReference>
<reference evidence="17" key="1">
    <citation type="submission" date="2021-01" db="EMBL/GenBank/DDBJ databases">
        <title>Caligus Genome Assembly.</title>
        <authorList>
            <person name="Gallardo-Escarate C."/>
        </authorList>
    </citation>
    <scope>NUCLEOTIDE SEQUENCE [LARGE SCALE GENOMIC DNA]</scope>
</reference>
<dbReference type="FunFam" id="3.10.20.370:FF:000001">
    <property type="entry name" value="Retrovirus-related Pol polyprotein from transposon 17.6-like protein"/>
    <property type="match status" value="1"/>
</dbReference>
<dbReference type="SUPFAM" id="SSF50630">
    <property type="entry name" value="Acid proteases"/>
    <property type="match status" value="1"/>
</dbReference>
<accession>A0A7T8GZ29</accession>
<dbReference type="InterPro" id="IPR041577">
    <property type="entry name" value="RT_RNaseH_2"/>
</dbReference>
<dbReference type="PROSITE" id="PS50994">
    <property type="entry name" value="INTEGRASE"/>
    <property type="match status" value="1"/>
</dbReference>
<dbReference type="SUPFAM" id="SSF53098">
    <property type="entry name" value="Ribonuclease H-like"/>
    <property type="match status" value="1"/>
</dbReference>
<evidence type="ECO:0000256" key="8">
    <source>
        <dbReference type="ARBA" id="ARBA00022842"/>
    </source>
</evidence>
<dbReference type="InterPro" id="IPR055469">
    <property type="entry name" value="DUF7041"/>
</dbReference>
<evidence type="ECO:0000313" key="17">
    <source>
        <dbReference type="Proteomes" id="UP000595437"/>
    </source>
</evidence>
<keyword evidence="12" id="KW-0511">Multifunctional enzyme</keyword>
<dbReference type="InterPro" id="IPR001969">
    <property type="entry name" value="Aspartic_peptidase_AS"/>
</dbReference>
<keyword evidence="8" id="KW-0460">Magnesium</keyword>
<feature type="domain" description="Reverse transcriptase" evidence="14">
    <location>
        <begin position="415"/>
        <end position="592"/>
    </location>
</feature>
<dbReference type="InterPro" id="IPR012337">
    <property type="entry name" value="RNaseH-like_sf"/>
</dbReference>
<keyword evidence="5" id="KW-0540">Nuclease</keyword>
<dbReference type="InterPro" id="IPR021109">
    <property type="entry name" value="Peptidase_aspartic_dom_sf"/>
</dbReference>
<evidence type="ECO:0000256" key="11">
    <source>
        <dbReference type="ARBA" id="ARBA00022918"/>
    </source>
</evidence>
<keyword evidence="7" id="KW-0378">Hydrolase</keyword>
<dbReference type="InterPro" id="IPR043502">
    <property type="entry name" value="DNA/RNA_pol_sf"/>
</dbReference>
<dbReference type="GO" id="GO:0042575">
    <property type="term" value="C:DNA polymerase complex"/>
    <property type="evidence" value="ECO:0007669"/>
    <property type="project" value="UniProtKB-ARBA"/>
</dbReference>
<dbReference type="Pfam" id="PF00665">
    <property type="entry name" value="rve"/>
    <property type="match status" value="1"/>
</dbReference>
<gene>
    <name evidence="16" type="ORF">FKW44_014570</name>
</gene>
<dbReference type="GO" id="GO:0006508">
    <property type="term" value="P:proteolysis"/>
    <property type="evidence" value="ECO:0007669"/>
    <property type="project" value="UniProtKB-KW"/>
</dbReference>
<dbReference type="InterPro" id="IPR018061">
    <property type="entry name" value="Retropepsins"/>
</dbReference>
<evidence type="ECO:0000256" key="9">
    <source>
        <dbReference type="ARBA" id="ARBA00022884"/>
    </source>
</evidence>
<dbReference type="InterPro" id="IPR001995">
    <property type="entry name" value="Peptidase_A2_cat"/>
</dbReference>
<evidence type="ECO:0000256" key="5">
    <source>
        <dbReference type="ARBA" id="ARBA00022722"/>
    </source>
</evidence>
<evidence type="ECO:0000256" key="1">
    <source>
        <dbReference type="ARBA" id="ARBA00012493"/>
    </source>
</evidence>
<dbReference type="EMBL" id="CP045898">
    <property type="protein sequence ID" value="QQP40505.1"/>
    <property type="molecule type" value="Genomic_DNA"/>
</dbReference>
<dbReference type="GO" id="GO:0004190">
    <property type="term" value="F:aspartic-type endopeptidase activity"/>
    <property type="evidence" value="ECO:0007669"/>
    <property type="project" value="InterPro"/>
</dbReference>
<evidence type="ECO:0000256" key="3">
    <source>
        <dbReference type="ARBA" id="ARBA00022679"/>
    </source>
</evidence>
<evidence type="ECO:0000256" key="12">
    <source>
        <dbReference type="ARBA" id="ARBA00023268"/>
    </source>
</evidence>
<keyword evidence="17" id="KW-1185">Reference proteome</keyword>
<dbReference type="Gene3D" id="3.30.420.10">
    <property type="entry name" value="Ribonuclease H-like superfamily/Ribonuclease H"/>
    <property type="match status" value="1"/>
</dbReference>
<dbReference type="FunFam" id="3.10.10.10:FF:000007">
    <property type="entry name" value="Retrovirus-related Pol polyprotein from transposon 17.6-like Protein"/>
    <property type="match status" value="1"/>
</dbReference>
<dbReference type="PANTHER" id="PTHR37984">
    <property type="entry name" value="PROTEIN CBG26694"/>
    <property type="match status" value="1"/>
</dbReference>
<dbReference type="InterPro" id="IPR000477">
    <property type="entry name" value="RT_dom"/>
</dbReference>
<dbReference type="PROSITE" id="PS50175">
    <property type="entry name" value="ASP_PROT_RETROV"/>
    <property type="match status" value="1"/>
</dbReference>
<dbReference type="Pfam" id="PF23055">
    <property type="entry name" value="DUF7041"/>
    <property type="match status" value="1"/>
</dbReference>
<dbReference type="FunFam" id="3.30.70.270:FF:000020">
    <property type="entry name" value="Transposon Tf2-6 polyprotein-like Protein"/>
    <property type="match status" value="1"/>
</dbReference>
<dbReference type="EC" id="2.7.7.49" evidence="1"/>
<dbReference type="SUPFAM" id="SSF56672">
    <property type="entry name" value="DNA/RNA polymerases"/>
    <property type="match status" value="1"/>
</dbReference>
<keyword evidence="3" id="KW-0808">Transferase</keyword>
<dbReference type="GO" id="GO:0004519">
    <property type="term" value="F:endonuclease activity"/>
    <property type="evidence" value="ECO:0007669"/>
    <property type="project" value="UniProtKB-KW"/>
</dbReference>
<dbReference type="PROSITE" id="PS00141">
    <property type="entry name" value="ASP_PROTEASE"/>
    <property type="match status" value="1"/>
</dbReference>
<dbReference type="OrthoDB" id="6382106at2759"/>
<sequence length="1214" mass="137515">MPRKESSPPLLKEESKKMEESNLTMAVAELRLPRFASSDVESWFRRIELDFALRGIHNSRAKYSLMASALPGEVFKIIPMDEEHLNYEGAKRAIIFRYGLSPSKRVRKLADLIVDSSSLSAMEVKDEVERLLDEEYLVDLRQGLIKEVLIRNAPKEQQPYLRAQSNLPKENLVEMCAAAKEVSAATISIIDTPATASIVAPLIKEERDGSSTVPPKPAKKRRRICYYHEKFGLKATAINKTSNFLLMKDTNNLITFLVDTGAQVSVIASKDCKNYIKEKMQPIFGYGGNPIEVMGTKTLRIQIKDLGTFQWKFLVVSRGRPIMGADFLHFYKISVDLFNKKLYQNDPCVISDISTTQWVKSQCPEIFDCKRFTESHPAHGVEHHIATKGPPCFAKSRKLDGVKLNFVKNEIHGLLDKGILRPSSSNFSSAIHVVPKANGGWRMCGDYRQLNNMSDLDRYPLPNLRDFVANLKGNTIFSKMDLHRAYNQIPMNKDSINKTAIITPFGLYEYLRMPFGLKNAAQTFQRLIDSVLRGVNNVFVYLDDILIASKTKDEHRHTINEVLSRLKISGLFLSSEKCEFFKDSVEFLGHSVSKDGFKPLKSKIEALEKIKSPKSKEDLQRFLGMIQYYSQFIKNLSKWTVLLYPLLKKNIKFVWNTECEKAFLGIKKGLSSCALLSFRDNTLPLALTTDASDNGMGAVLEQNVNGHWQPLAFWSRALSETQKRYSTFDRELLGVKESIKHFIWALDGQEFNLFTDHKPLVSAISVRNPSWTPRQFRAFSFIAEFNCTIAHISGKLNHTADILSRNIANIKLCPSFLPDVIEDQRLHDPKLLNFKVKPNIKCVSGALLTGYGNGDSFRVAVSSPELRQRIIHSSHNDSHPGFKETLRRVSLFYAWPKLRSDVKKFTSECIACQKAKPFKTSKPTSSFDPPSSRLSLVHVDIIGPFPQIQGQRYALTIMDRHTRWPEVIPMPNITSITVARSFLDGWISRFGIPDILVSDRGTQFTSSLWMCVCKTLGITNKTTTSYHPESNGLIERFHRSLKTGLVARMLEEKENWMSALPIVLWGLRNSVPMDPGANNSPFQLLTGRPGSLASSFFDVAPPPKADVDLGGFFETMERLTHVPPRSSPEGTTQLDKRLNKANYVFLKNKPIRESLSPTFLGPFKVLEKYDRYFKVQLGSKVDNISKDRLRPAFGIEEILPETPNVHLTRSTSTF</sequence>
<evidence type="ECO:0000256" key="2">
    <source>
        <dbReference type="ARBA" id="ARBA00022670"/>
    </source>
</evidence>
<evidence type="ECO:0000256" key="7">
    <source>
        <dbReference type="ARBA" id="ARBA00022801"/>
    </source>
</evidence>